<keyword evidence="5" id="KW-1185">Reference proteome</keyword>
<dbReference type="OrthoDB" id="25503at2759"/>
<evidence type="ECO:0000313" key="3">
    <source>
        <dbReference type="EMBL" id="GBC03945.1"/>
    </source>
</evidence>
<comment type="caution">
    <text evidence="2">The sequence shown here is derived from an EMBL/GenBank/DDBJ whole genome shotgun (WGS) entry which is preliminary data.</text>
</comment>
<reference evidence="4" key="2">
    <citation type="submission" date="2019-10" db="EMBL/GenBank/DDBJ databases">
        <title>Conservation and host-specific expression of non-tandemly repeated heterogenous ribosome RNA gene in arbuscular mycorrhizal fungi.</title>
        <authorList>
            <person name="Maeda T."/>
            <person name="Kobayashi Y."/>
            <person name="Nakagawa T."/>
            <person name="Ezawa T."/>
            <person name="Yamaguchi K."/>
            <person name="Bino T."/>
            <person name="Nishimoto Y."/>
            <person name="Shigenobu S."/>
            <person name="Kawaguchi M."/>
        </authorList>
    </citation>
    <scope>NUCLEOTIDE SEQUENCE</scope>
    <source>
        <strain evidence="4">HR1</strain>
    </source>
</reference>
<dbReference type="PROSITE" id="PS50188">
    <property type="entry name" value="B302_SPRY"/>
    <property type="match status" value="1"/>
</dbReference>
<dbReference type="SMART" id="SM00449">
    <property type="entry name" value="SPRY"/>
    <property type="match status" value="1"/>
</dbReference>
<dbReference type="Gene3D" id="2.60.120.920">
    <property type="match status" value="1"/>
</dbReference>
<name>A0A2Z6RGI0_9GLOM</name>
<dbReference type="InterPro" id="IPR050618">
    <property type="entry name" value="Ubq-SigPath_Reg"/>
</dbReference>
<dbReference type="AlphaFoldDB" id="A0A2Z6RGI0"/>
<dbReference type="Proteomes" id="UP000247702">
    <property type="component" value="Unassembled WGS sequence"/>
</dbReference>
<dbReference type="STRING" id="94130.A0A2Z6RGI0"/>
<dbReference type="InterPro" id="IPR001870">
    <property type="entry name" value="B30.2/SPRY"/>
</dbReference>
<dbReference type="EMBL" id="BEXD01001980">
    <property type="protein sequence ID" value="GBB96559.1"/>
    <property type="molecule type" value="Genomic_DNA"/>
</dbReference>
<dbReference type="Pfam" id="PF00622">
    <property type="entry name" value="SPRY"/>
    <property type="match status" value="1"/>
</dbReference>
<accession>A0A2Z6RGI0</accession>
<proteinExistence type="predicted"/>
<dbReference type="Proteomes" id="UP000615446">
    <property type="component" value="Unassembled WGS sequence"/>
</dbReference>
<gene>
    <name evidence="4" type="ORF">RCL2_001823100</name>
    <name evidence="3" type="ORF">RclHR1_05410001</name>
    <name evidence="2" type="ORF">RclHR1_27800002</name>
</gene>
<evidence type="ECO:0000313" key="5">
    <source>
        <dbReference type="Proteomes" id="UP000247702"/>
    </source>
</evidence>
<reference evidence="2 5" key="1">
    <citation type="submission" date="2017-11" db="EMBL/GenBank/DDBJ databases">
        <title>The genome of Rhizophagus clarus HR1 reveals common genetic basis of auxotrophy among arbuscular mycorrhizal fungi.</title>
        <authorList>
            <person name="Kobayashi Y."/>
        </authorList>
    </citation>
    <scope>NUCLEOTIDE SEQUENCE [LARGE SCALE GENOMIC DNA]</scope>
    <source>
        <strain evidence="2 5">HR1</strain>
    </source>
</reference>
<evidence type="ECO:0000313" key="2">
    <source>
        <dbReference type="EMBL" id="GBB96559.1"/>
    </source>
</evidence>
<feature type="domain" description="B30.2/SPRY" evidence="1">
    <location>
        <begin position="11"/>
        <end position="201"/>
    </location>
</feature>
<evidence type="ECO:0000259" key="1">
    <source>
        <dbReference type="PROSITE" id="PS50188"/>
    </source>
</evidence>
<organism evidence="2 5">
    <name type="scientific">Rhizophagus clarus</name>
    <dbReference type="NCBI Taxonomy" id="94130"/>
    <lineage>
        <taxon>Eukaryota</taxon>
        <taxon>Fungi</taxon>
        <taxon>Fungi incertae sedis</taxon>
        <taxon>Mucoromycota</taxon>
        <taxon>Glomeromycotina</taxon>
        <taxon>Glomeromycetes</taxon>
        <taxon>Glomerales</taxon>
        <taxon>Glomeraceae</taxon>
        <taxon>Rhizophagus</taxon>
    </lineage>
</organism>
<sequence>MTLSNFILPSYLVDTPYDLYNQKKKSILLPGKLNKNDCADELTIEDDGLKIFYNVQGHRSWYIAAAVRTDFPIPVEAGLFYFEVYIINQGLDGLIGIGMSEPNVNLNGQPGWNERSYGYHGDDGLKFISNGHRGYDYGPLYTTDDTIGCCVNFFDNTCFYTKNGISLGMAFDDISGGELYPSFGMRNPKACIEVNFGQRPFVFDIDQYAKRIFLNAKEKNEWAKLSEIYKLSKSAIEQ</sequence>
<dbReference type="EMBL" id="BLAL01000203">
    <property type="protein sequence ID" value="GES91412.1"/>
    <property type="molecule type" value="Genomic_DNA"/>
</dbReference>
<dbReference type="PANTHER" id="PTHR12864">
    <property type="entry name" value="RAN BINDING PROTEIN 9-RELATED"/>
    <property type="match status" value="1"/>
</dbReference>
<dbReference type="InterPro" id="IPR013320">
    <property type="entry name" value="ConA-like_dom_sf"/>
</dbReference>
<dbReference type="EMBL" id="BEXD01003917">
    <property type="protein sequence ID" value="GBC03945.1"/>
    <property type="molecule type" value="Genomic_DNA"/>
</dbReference>
<evidence type="ECO:0000313" key="4">
    <source>
        <dbReference type="EMBL" id="GES91412.1"/>
    </source>
</evidence>
<dbReference type="InterPro" id="IPR043136">
    <property type="entry name" value="B30.2/SPRY_sf"/>
</dbReference>
<dbReference type="InterPro" id="IPR003877">
    <property type="entry name" value="SPRY_dom"/>
</dbReference>
<dbReference type="SUPFAM" id="SSF49899">
    <property type="entry name" value="Concanavalin A-like lectins/glucanases"/>
    <property type="match status" value="1"/>
</dbReference>
<protein>
    <submittedName>
        <fullName evidence="4">Ran-binding protein 9</fullName>
    </submittedName>
</protein>